<proteinExistence type="predicted"/>
<protein>
    <submittedName>
        <fullName evidence="3">Uncharacterized protein</fullName>
    </submittedName>
</protein>
<keyword evidence="2" id="KW-0812">Transmembrane</keyword>
<keyword evidence="2" id="KW-1133">Transmembrane helix</keyword>
<dbReference type="RefSeq" id="WP_353981536.1">
    <property type="nucleotide sequence ID" value="NZ_CP159578.1"/>
</dbReference>
<sequence length="381" mass="44969">MRYAYISKSSANESHEKWLRIDDKGIGFLLAPILRSASFTESHDGKIWHLGFFQKKFSRSLFKIELKVEFSDSPKAADEESNYLAKAMWLPREQAVSREDMRRQSSEFLRHSNALGLSSFVETTRDRDFVTDRKGLVYVSNDEHQFHRVLLCLALTVAYGRVIQRCIEKLVDSINSGNSSELSKLYKEVLSYNATDYFGQPVELDRHELLAVWKKLKTHWHIDELHNELVQQLSGIAELIEEERKKEDIQQRHQFYANQNKAWQKEQQLWHQENQRLKQLHAEERERFEQEILNHKRLTNAYREQKEAQAASQQRVEKQYKKLNIVLVIITVIFTAIATLSTTPSDIYRSLQEWFSLLTRFYSWVATHAVELWPWLISHLG</sequence>
<name>A0AB74UAC9_9GAMM</name>
<evidence type="ECO:0000256" key="1">
    <source>
        <dbReference type="SAM" id="Coils"/>
    </source>
</evidence>
<gene>
    <name evidence="3" type="ORF">ABV408_05975</name>
</gene>
<dbReference type="AlphaFoldDB" id="A0AB74UAC9"/>
<evidence type="ECO:0000313" key="3">
    <source>
        <dbReference type="EMBL" id="XCJ80726.1"/>
    </source>
</evidence>
<dbReference type="EMBL" id="CP159578">
    <property type="protein sequence ID" value="XCJ80726.1"/>
    <property type="molecule type" value="Genomic_DNA"/>
</dbReference>
<feature type="coiled-coil region" evidence="1">
    <location>
        <begin position="222"/>
        <end position="266"/>
    </location>
</feature>
<accession>A0AB74UAC9</accession>
<evidence type="ECO:0000256" key="2">
    <source>
        <dbReference type="SAM" id="Phobius"/>
    </source>
</evidence>
<reference evidence="3" key="1">
    <citation type="submission" date="2024-06" db="EMBL/GenBank/DDBJ databases">
        <title>Complete genome of Salinicola endophyticus HNIBRBA4755.</title>
        <authorList>
            <person name="Shin S.Y."/>
            <person name="Kang H."/>
            <person name="Song J."/>
        </authorList>
    </citation>
    <scope>NUCLEOTIDE SEQUENCE</scope>
    <source>
        <strain evidence="3">HNIBRBA4755</strain>
    </source>
</reference>
<organism evidence="3">
    <name type="scientific">Salinicola endophyticus</name>
    <dbReference type="NCBI Taxonomy" id="1949083"/>
    <lineage>
        <taxon>Bacteria</taxon>
        <taxon>Pseudomonadati</taxon>
        <taxon>Pseudomonadota</taxon>
        <taxon>Gammaproteobacteria</taxon>
        <taxon>Oceanospirillales</taxon>
        <taxon>Halomonadaceae</taxon>
        <taxon>Salinicola</taxon>
    </lineage>
</organism>
<feature type="transmembrane region" description="Helical" evidence="2">
    <location>
        <begin position="323"/>
        <end position="341"/>
    </location>
</feature>
<keyword evidence="1" id="KW-0175">Coiled coil</keyword>
<keyword evidence="2" id="KW-0472">Membrane</keyword>